<evidence type="ECO:0000313" key="2">
    <source>
        <dbReference type="Proteomes" id="UP000237438"/>
    </source>
</evidence>
<keyword evidence="2" id="KW-1185">Reference proteome</keyword>
<evidence type="ECO:0000313" key="1">
    <source>
        <dbReference type="EMBL" id="POS85884.1"/>
    </source>
</evidence>
<proteinExistence type="predicted"/>
<dbReference type="Proteomes" id="UP000237438">
    <property type="component" value="Unassembled WGS sequence"/>
</dbReference>
<comment type="caution">
    <text evidence="1">The sequence shown here is derived from an EMBL/GenBank/DDBJ whole genome shotgun (WGS) entry which is preliminary data.</text>
</comment>
<protein>
    <recommendedName>
        <fullName evidence="3">Reverse transcriptase domain-containing protein</fullName>
    </recommendedName>
</protein>
<accession>A0A2S4PV55</accession>
<evidence type="ECO:0008006" key="3">
    <source>
        <dbReference type="Google" id="ProtNLM"/>
    </source>
</evidence>
<reference evidence="1 2" key="1">
    <citation type="submission" date="2017-10" db="EMBL/GenBank/DDBJ databases">
        <title>Development of genomic resources for the powdery mildew, Erysiphe pulchra.</title>
        <authorList>
            <person name="Wadl P.A."/>
            <person name="Mack B.M."/>
            <person name="Moore G."/>
            <person name="Beltz S.B."/>
        </authorList>
    </citation>
    <scope>NUCLEOTIDE SEQUENCE [LARGE SCALE GENOMIC DNA]</scope>
    <source>
        <strain evidence="1">Cflorida</strain>
    </source>
</reference>
<organism evidence="1 2">
    <name type="scientific">Erysiphe pulchra</name>
    <dbReference type="NCBI Taxonomy" id="225359"/>
    <lineage>
        <taxon>Eukaryota</taxon>
        <taxon>Fungi</taxon>
        <taxon>Dikarya</taxon>
        <taxon>Ascomycota</taxon>
        <taxon>Pezizomycotina</taxon>
        <taxon>Leotiomycetes</taxon>
        <taxon>Erysiphales</taxon>
        <taxon>Erysiphaceae</taxon>
        <taxon>Erysiphe</taxon>
    </lineage>
</organism>
<sequence length="78" mass="8643">MAGIVTIDVRGAFDDVLCNRLLFCSRTQDLSAQTQFDQIKPDPRGRFGYADDGCLLATAQTIEECGQKLSKLFDQTPQ</sequence>
<gene>
    <name evidence="1" type="ORF">EPUL_002863</name>
</gene>
<dbReference type="EMBL" id="PEDP01000467">
    <property type="protein sequence ID" value="POS85884.1"/>
    <property type="molecule type" value="Genomic_DNA"/>
</dbReference>
<dbReference type="AlphaFoldDB" id="A0A2S4PV55"/>
<name>A0A2S4PV55_9PEZI</name>